<evidence type="ECO:0000256" key="1">
    <source>
        <dbReference type="SAM" id="Phobius"/>
    </source>
</evidence>
<accession>A0ABR6EXZ9</accession>
<feature type="transmembrane region" description="Helical" evidence="1">
    <location>
        <begin position="313"/>
        <end position="332"/>
    </location>
</feature>
<protein>
    <recommendedName>
        <fullName evidence="4">DUF2157 domain-containing protein</fullName>
    </recommendedName>
</protein>
<gene>
    <name evidence="2" type="ORF">GM920_14575</name>
</gene>
<feature type="transmembrane region" description="Helical" evidence="1">
    <location>
        <begin position="287"/>
        <end position="307"/>
    </location>
</feature>
<feature type="transmembrane region" description="Helical" evidence="1">
    <location>
        <begin position="221"/>
        <end position="242"/>
    </location>
</feature>
<dbReference type="Proteomes" id="UP000636110">
    <property type="component" value="Unassembled WGS sequence"/>
</dbReference>
<keyword evidence="1" id="KW-1133">Transmembrane helix</keyword>
<keyword evidence="3" id="KW-1185">Reference proteome</keyword>
<organism evidence="2 3">
    <name type="scientific">Pedobacter gandavensis</name>
    <dbReference type="NCBI Taxonomy" id="2679963"/>
    <lineage>
        <taxon>Bacteria</taxon>
        <taxon>Pseudomonadati</taxon>
        <taxon>Bacteroidota</taxon>
        <taxon>Sphingobacteriia</taxon>
        <taxon>Sphingobacteriales</taxon>
        <taxon>Sphingobacteriaceae</taxon>
        <taxon>Pedobacter</taxon>
    </lineage>
</organism>
<keyword evidence="1" id="KW-0812">Transmembrane</keyword>
<feature type="transmembrane region" description="Helical" evidence="1">
    <location>
        <begin position="84"/>
        <end position="104"/>
    </location>
</feature>
<feature type="transmembrane region" description="Helical" evidence="1">
    <location>
        <begin position="113"/>
        <end position="130"/>
    </location>
</feature>
<evidence type="ECO:0000313" key="3">
    <source>
        <dbReference type="Proteomes" id="UP000636110"/>
    </source>
</evidence>
<dbReference type="RefSeq" id="WP_182958696.1">
    <property type="nucleotide sequence ID" value="NZ_WNXC01000005.1"/>
</dbReference>
<evidence type="ECO:0008006" key="4">
    <source>
        <dbReference type="Google" id="ProtNLM"/>
    </source>
</evidence>
<dbReference type="EMBL" id="WNXC01000005">
    <property type="protein sequence ID" value="MBB2150124.1"/>
    <property type="molecule type" value="Genomic_DNA"/>
</dbReference>
<feature type="transmembrane region" description="Helical" evidence="1">
    <location>
        <begin position="262"/>
        <end position="280"/>
    </location>
</feature>
<feature type="transmembrane region" description="Helical" evidence="1">
    <location>
        <begin position="188"/>
        <end position="209"/>
    </location>
</feature>
<reference evidence="2 3" key="1">
    <citation type="submission" date="2019-11" db="EMBL/GenBank/DDBJ databases">
        <title>Description of Pedobacter sp. LMG 31462T.</title>
        <authorList>
            <person name="Carlier A."/>
            <person name="Qi S."/>
            <person name="Vandamme P."/>
        </authorList>
    </citation>
    <scope>NUCLEOTIDE SEQUENCE [LARGE SCALE GENOMIC DNA]</scope>
    <source>
        <strain evidence="2 3">LMG 31462</strain>
    </source>
</reference>
<feature type="transmembrane region" description="Helical" evidence="1">
    <location>
        <begin position="48"/>
        <end position="72"/>
    </location>
</feature>
<evidence type="ECO:0000313" key="2">
    <source>
        <dbReference type="EMBL" id="MBB2150124.1"/>
    </source>
</evidence>
<keyword evidence="1" id="KW-0472">Membrane</keyword>
<proteinExistence type="predicted"/>
<feature type="transmembrane region" description="Helical" evidence="1">
    <location>
        <begin position="164"/>
        <end position="182"/>
    </location>
</feature>
<sequence>MIIYNTTWLKHLIIQDQMKKAHRANQLSAEELQAIQHKYPVGFYSSNLFLRIGLFLVTTTLTSFAFGLLSLLLSNSHIVESPGYFAFLGILSYVALEVAVRVYHHYKSGVDDALIWTSGSLLLTALYIFLDKSAFSFKGYVDELLISGLVFLLSTYFTLRFAHMAMALLSFCAFIAFIFFAWNSYGFYTLSTMPFLLIIMATMIYFFALQLVKKYWIYQDCLGMLQFISLLTGYAAGNYFVVRELGSSMNHVVLLPDQDIPYAWFFWLWTFCIPFVYIAMGLKRKDIVLIRTGLILIAAACFTLRNYHHIASIEWILVSSGALLLATSYGLIRYLKTPKYGFTVAELDSDHILDNLKVESLIVSGTFGDGTTAAEGSRMGGGSFGGGGASSDF</sequence>
<comment type="caution">
    <text evidence="2">The sequence shown here is derived from an EMBL/GenBank/DDBJ whole genome shotgun (WGS) entry which is preliminary data.</text>
</comment>
<name>A0ABR6EXZ9_9SPHI</name>